<name>A0A931LWH1_FIMGI</name>
<comment type="caution">
    <text evidence="1">The sequence shown here is derived from an EMBL/GenBank/DDBJ whole genome shotgun (WGS) entry which is preliminary data.</text>
</comment>
<evidence type="ECO:0000313" key="2">
    <source>
        <dbReference type="Proteomes" id="UP000727962"/>
    </source>
</evidence>
<dbReference type="SUPFAM" id="SSF109854">
    <property type="entry name" value="DinB/YfiT-like putative metalloenzymes"/>
    <property type="match status" value="1"/>
</dbReference>
<evidence type="ECO:0008006" key="3">
    <source>
        <dbReference type="Google" id="ProtNLM"/>
    </source>
</evidence>
<dbReference type="InterPro" id="IPR034660">
    <property type="entry name" value="DinB/YfiT-like"/>
</dbReference>
<dbReference type="AlphaFoldDB" id="A0A931LWH1"/>
<protein>
    <recommendedName>
        <fullName evidence="3">DinB family protein</fullName>
    </recommendedName>
</protein>
<accession>A0A931LWH1</accession>
<proteinExistence type="predicted"/>
<dbReference type="Gene3D" id="1.20.120.450">
    <property type="entry name" value="dinb family like domain"/>
    <property type="match status" value="1"/>
</dbReference>
<gene>
    <name evidence="1" type="ORF">HYR64_10430</name>
</gene>
<sequence length="146" mass="16508">MNATELVRYGLDNVGHHLSMTFEGIDERGMDARVAPVGKTAREIVAHLCECYRAALDVCRTGKHEWGSFRIEETSWPKLISLWTQMREEAVAECLAGDEGRLKVAVDYVMLHDEYHVGQMCLIRLQADPNWDSDSIYHSPAQEGLS</sequence>
<organism evidence="1 2">
    <name type="scientific">Fimbriimonas ginsengisoli</name>
    <dbReference type="NCBI Taxonomy" id="1005039"/>
    <lineage>
        <taxon>Bacteria</taxon>
        <taxon>Bacillati</taxon>
        <taxon>Armatimonadota</taxon>
        <taxon>Fimbriimonadia</taxon>
        <taxon>Fimbriimonadales</taxon>
        <taxon>Fimbriimonadaceae</taxon>
        <taxon>Fimbriimonas</taxon>
    </lineage>
</organism>
<dbReference type="Proteomes" id="UP000727962">
    <property type="component" value="Unassembled WGS sequence"/>
</dbReference>
<dbReference type="EMBL" id="JACOSL010000064">
    <property type="protein sequence ID" value="MBI1757509.1"/>
    <property type="molecule type" value="Genomic_DNA"/>
</dbReference>
<reference evidence="1" key="1">
    <citation type="submission" date="2020-07" db="EMBL/GenBank/DDBJ databases">
        <title>Huge and variable diversity of episymbiotic CPR bacteria and DPANN archaea in groundwater ecosystems.</title>
        <authorList>
            <person name="He C.Y."/>
            <person name="Keren R."/>
            <person name="Whittaker M."/>
            <person name="Farag I.F."/>
            <person name="Doudna J."/>
            <person name="Cate J.H.D."/>
            <person name="Banfield J.F."/>
        </authorList>
    </citation>
    <scope>NUCLEOTIDE SEQUENCE</scope>
    <source>
        <strain evidence="1">NC_groundwater_17_Pr7_B-0.1um_64_12</strain>
    </source>
</reference>
<evidence type="ECO:0000313" key="1">
    <source>
        <dbReference type="EMBL" id="MBI1757509.1"/>
    </source>
</evidence>